<organism evidence="1 2">
    <name type="scientific">Dermacentor silvarum</name>
    <name type="common">Tick</name>
    <dbReference type="NCBI Taxonomy" id="543639"/>
    <lineage>
        <taxon>Eukaryota</taxon>
        <taxon>Metazoa</taxon>
        <taxon>Ecdysozoa</taxon>
        <taxon>Arthropoda</taxon>
        <taxon>Chelicerata</taxon>
        <taxon>Arachnida</taxon>
        <taxon>Acari</taxon>
        <taxon>Parasitiformes</taxon>
        <taxon>Ixodida</taxon>
        <taxon>Ixodoidea</taxon>
        <taxon>Ixodidae</taxon>
        <taxon>Rhipicephalinae</taxon>
        <taxon>Dermacentor</taxon>
    </lineage>
</organism>
<accession>A0ACB8DJ48</accession>
<sequence length="193" mass="20907">MQQPPALHTNPLEDGHGSHLECSFFTADITLLGSYDAFPDTGSKITILTKSAINNLPLMPWAREPLAIVGGSSVHPEGTACLKITVDPITALVEAVVISNNVLAVILGEDWFRASNTRLVFEPPNPAEIHHLASGTVIQAHQKLYPHASCALKVLKGHVQTVSRKHLSQEWSTFGSLCAKACQNKPLLHQKVQ</sequence>
<reference evidence="1" key="1">
    <citation type="submission" date="2020-05" db="EMBL/GenBank/DDBJ databases">
        <title>Large-scale comparative analyses of tick genomes elucidate their genetic diversity and vector capacities.</title>
        <authorList>
            <person name="Jia N."/>
            <person name="Wang J."/>
            <person name="Shi W."/>
            <person name="Du L."/>
            <person name="Sun Y."/>
            <person name="Zhan W."/>
            <person name="Jiang J."/>
            <person name="Wang Q."/>
            <person name="Zhang B."/>
            <person name="Ji P."/>
            <person name="Sakyi L.B."/>
            <person name="Cui X."/>
            <person name="Yuan T."/>
            <person name="Jiang B."/>
            <person name="Yang W."/>
            <person name="Lam T.T.-Y."/>
            <person name="Chang Q."/>
            <person name="Ding S."/>
            <person name="Wang X."/>
            <person name="Zhu J."/>
            <person name="Ruan X."/>
            <person name="Zhao L."/>
            <person name="Wei J."/>
            <person name="Que T."/>
            <person name="Du C."/>
            <person name="Cheng J."/>
            <person name="Dai P."/>
            <person name="Han X."/>
            <person name="Huang E."/>
            <person name="Gao Y."/>
            <person name="Liu J."/>
            <person name="Shao H."/>
            <person name="Ye R."/>
            <person name="Li L."/>
            <person name="Wei W."/>
            <person name="Wang X."/>
            <person name="Wang C."/>
            <person name="Yang T."/>
            <person name="Huo Q."/>
            <person name="Li W."/>
            <person name="Guo W."/>
            <person name="Chen H."/>
            <person name="Zhou L."/>
            <person name="Ni X."/>
            <person name="Tian J."/>
            <person name="Zhou Y."/>
            <person name="Sheng Y."/>
            <person name="Liu T."/>
            <person name="Pan Y."/>
            <person name="Xia L."/>
            <person name="Li J."/>
            <person name="Zhao F."/>
            <person name="Cao W."/>
        </authorList>
    </citation>
    <scope>NUCLEOTIDE SEQUENCE</scope>
    <source>
        <strain evidence="1">Dsil-2018</strain>
    </source>
</reference>
<protein>
    <submittedName>
        <fullName evidence="1">Uncharacterized protein</fullName>
    </submittedName>
</protein>
<evidence type="ECO:0000313" key="2">
    <source>
        <dbReference type="Proteomes" id="UP000821865"/>
    </source>
</evidence>
<dbReference type="EMBL" id="CM023480">
    <property type="protein sequence ID" value="KAH7970693.1"/>
    <property type="molecule type" value="Genomic_DNA"/>
</dbReference>
<gene>
    <name evidence="1" type="ORF">HPB49_014390</name>
</gene>
<comment type="caution">
    <text evidence="1">The sequence shown here is derived from an EMBL/GenBank/DDBJ whole genome shotgun (WGS) entry which is preliminary data.</text>
</comment>
<keyword evidence="2" id="KW-1185">Reference proteome</keyword>
<proteinExistence type="predicted"/>
<dbReference type="Proteomes" id="UP000821865">
    <property type="component" value="Chromosome 11"/>
</dbReference>
<name>A0ACB8DJ48_DERSI</name>
<evidence type="ECO:0000313" key="1">
    <source>
        <dbReference type="EMBL" id="KAH7970693.1"/>
    </source>
</evidence>